<feature type="region of interest" description="Disordered" evidence="1">
    <location>
        <begin position="131"/>
        <end position="159"/>
    </location>
</feature>
<evidence type="ECO:0000256" key="1">
    <source>
        <dbReference type="SAM" id="MobiDB-lite"/>
    </source>
</evidence>
<evidence type="ECO:0000313" key="2">
    <source>
        <dbReference type="EMBL" id="KAF2581780.1"/>
    </source>
</evidence>
<name>A0A8S9JGR6_BRACR</name>
<organism evidence="2 3">
    <name type="scientific">Brassica cretica</name>
    <name type="common">Mustard</name>
    <dbReference type="NCBI Taxonomy" id="69181"/>
    <lineage>
        <taxon>Eukaryota</taxon>
        <taxon>Viridiplantae</taxon>
        <taxon>Streptophyta</taxon>
        <taxon>Embryophyta</taxon>
        <taxon>Tracheophyta</taxon>
        <taxon>Spermatophyta</taxon>
        <taxon>Magnoliopsida</taxon>
        <taxon>eudicotyledons</taxon>
        <taxon>Gunneridae</taxon>
        <taxon>Pentapetalae</taxon>
        <taxon>rosids</taxon>
        <taxon>malvids</taxon>
        <taxon>Brassicales</taxon>
        <taxon>Brassicaceae</taxon>
        <taxon>Brassiceae</taxon>
        <taxon>Brassica</taxon>
    </lineage>
</organism>
<accession>A0A8S9JGR6</accession>
<dbReference type="AlphaFoldDB" id="A0A8S9JGR6"/>
<evidence type="ECO:0000313" key="3">
    <source>
        <dbReference type="Proteomes" id="UP000712281"/>
    </source>
</evidence>
<protein>
    <submittedName>
        <fullName evidence="2">Uncharacterized protein</fullName>
    </submittedName>
</protein>
<reference evidence="2" key="1">
    <citation type="submission" date="2019-12" db="EMBL/GenBank/DDBJ databases">
        <title>Genome sequencing and annotation of Brassica cretica.</title>
        <authorList>
            <person name="Studholme D.J."/>
            <person name="Sarris P.F."/>
        </authorList>
    </citation>
    <scope>NUCLEOTIDE SEQUENCE</scope>
    <source>
        <strain evidence="2">PFS-001/15</strain>
        <tissue evidence="2">Leaf</tissue>
    </source>
</reference>
<dbReference type="EMBL" id="QGKW02001660">
    <property type="protein sequence ID" value="KAF2581780.1"/>
    <property type="molecule type" value="Genomic_DNA"/>
</dbReference>
<feature type="compositionally biased region" description="Low complexity" evidence="1">
    <location>
        <begin position="139"/>
        <end position="152"/>
    </location>
</feature>
<comment type="caution">
    <text evidence="2">The sequence shown here is derived from an EMBL/GenBank/DDBJ whole genome shotgun (WGS) entry which is preliminary data.</text>
</comment>
<sequence length="159" mass="17808">MANSALFFSGLHHQACDLLGSRHDIRKSQCLIRFVTIVFSASCSREFELLHHVLLNYKDVSSSRLSPRLSRYQIREEQASLLLGATERTMEMRHLKEFGFKPSWYCRAKALKQGLASSSKLFDEQAVTGKLRKSSKPGSRAPVQASSSVAASCRTTITQ</sequence>
<gene>
    <name evidence="2" type="ORF">F2Q68_00002820</name>
</gene>
<proteinExistence type="predicted"/>
<dbReference type="Proteomes" id="UP000712281">
    <property type="component" value="Unassembled WGS sequence"/>
</dbReference>